<dbReference type="InterPro" id="IPR001610">
    <property type="entry name" value="PAC"/>
</dbReference>
<feature type="domain" description="PAS" evidence="8">
    <location>
        <begin position="16"/>
        <end position="63"/>
    </location>
</feature>
<keyword evidence="6" id="KW-0675">Receptor</keyword>
<dbReference type="Gene3D" id="3.30.450.20">
    <property type="entry name" value="PAS domain"/>
    <property type="match status" value="2"/>
</dbReference>
<keyword evidence="3" id="KW-0285">Flavoprotein</keyword>
<dbReference type="ExpressionAtlas" id="A0A072UEE3">
    <property type="expression patterns" value="differential"/>
</dbReference>
<evidence type="ECO:0000256" key="7">
    <source>
        <dbReference type="SAM" id="MobiDB-lite"/>
    </source>
</evidence>
<keyword evidence="11" id="KW-1185">Reference proteome</keyword>
<gene>
    <name evidence="10" type="primary">11414730</name>
    <name evidence="9" type="ordered locus">MTR_5g038420</name>
</gene>
<dbReference type="InterPro" id="IPR035965">
    <property type="entry name" value="PAS-like_dom_sf"/>
</dbReference>
<organism evidence="9 11">
    <name type="scientific">Medicago truncatula</name>
    <name type="common">Barrel medic</name>
    <name type="synonym">Medicago tribuloides</name>
    <dbReference type="NCBI Taxonomy" id="3880"/>
    <lineage>
        <taxon>Eukaryota</taxon>
        <taxon>Viridiplantae</taxon>
        <taxon>Streptophyta</taxon>
        <taxon>Embryophyta</taxon>
        <taxon>Tracheophyta</taxon>
        <taxon>Spermatophyta</taxon>
        <taxon>Magnoliopsida</taxon>
        <taxon>eudicotyledons</taxon>
        <taxon>Gunneridae</taxon>
        <taxon>Pentapetalae</taxon>
        <taxon>rosids</taxon>
        <taxon>fabids</taxon>
        <taxon>Fabales</taxon>
        <taxon>Fabaceae</taxon>
        <taxon>Papilionoideae</taxon>
        <taxon>50 kb inversion clade</taxon>
        <taxon>NPAAA clade</taxon>
        <taxon>Hologalegina</taxon>
        <taxon>IRL clade</taxon>
        <taxon>Trifolieae</taxon>
        <taxon>Medicago</taxon>
    </lineage>
</organism>
<evidence type="ECO:0000256" key="6">
    <source>
        <dbReference type="ARBA" id="ARBA00023170"/>
    </source>
</evidence>
<evidence type="ECO:0000313" key="9">
    <source>
        <dbReference type="EMBL" id="KEH27796.1"/>
    </source>
</evidence>
<protein>
    <submittedName>
        <fullName evidence="9">TWIN LOV protein</fullName>
    </submittedName>
</protein>
<dbReference type="EMBL" id="CM001221">
    <property type="protein sequence ID" value="KEH27796.1"/>
    <property type="molecule type" value="Genomic_DNA"/>
</dbReference>
<keyword evidence="2" id="KW-0716">Sensory transduction</keyword>
<evidence type="ECO:0000256" key="5">
    <source>
        <dbReference type="ARBA" id="ARBA00022991"/>
    </source>
</evidence>
<feature type="compositionally biased region" description="Basic and acidic residues" evidence="7">
    <location>
        <begin position="190"/>
        <end position="201"/>
    </location>
</feature>
<keyword evidence="4" id="KW-0288">FMN</keyword>
<dbReference type="CDD" id="cd00130">
    <property type="entry name" value="PAS"/>
    <property type="match status" value="2"/>
</dbReference>
<evidence type="ECO:0000259" key="8">
    <source>
        <dbReference type="PROSITE" id="PS50112"/>
    </source>
</evidence>
<name>A0A072UEE3_MEDTR</name>
<evidence type="ECO:0000256" key="3">
    <source>
        <dbReference type="ARBA" id="ARBA00022630"/>
    </source>
</evidence>
<dbReference type="PROSITE" id="PS50112">
    <property type="entry name" value="PAS"/>
    <property type="match status" value="2"/>
</dbReference>
<dbReference type="FunFam" id="3.30.450.20:FF:000153">
    <property type="entry name" value="Protein TWIN LOV 1 isoform D"/>
    <property type="match status" value="1"/>
</dbReference>
<feature type="domain" description="PAS" evidence="8">
    <location>
        <begin position="265"/>
        <end position="287"/>
    </location>
</feature>
<dbReference type="SUPFAM" id="SSF55785">
    <property type="entry name" value="PYP-like sensor domain (PAS domain)"/>
    <property type="match status" value="2"/>
</dbReference>
<proteinExistence type="predicted"/>
<evidence type="ECO:0000313" key="10">
    <source>
        <dbReference type="EnsemblPlants" id="KEH27796"/>
    </source>
</evidence>
<keyword evidence="5" id="KW-0157">Chromophore</keyword>
<keyword evidence="1" id="KW-0600">Photoreceptor protein</keyword>
<evidence type="ECO:0000313" key="11">
    <source>
        <dbReference type="Proteomes" id="UP000002051"/>
    </source>
</evidence>
<evidence type="ECO:0000256" key="4">
    <source>
        <dbReference type="ARBA" id="ARBA00022643"/>
    </source>
</evidence>
<dbReference type="GO" id="GO:0009881">
    <property type="term" value="F:photoreceptor activity"/>
    <property type="evidence" value="ECO:0007669"/>
    <property type="project" value="UniProtKB-KW"/>
</dbReference>
<dbReference type="AlphaFoldDB" id="A0A072UEE3"/>
<dbReference type="STRING" id="3880.A0A072UEE3"/>
<dbReference type="OrthoDB" id="447251at2759"/>
<dbReference type="PANTHER" id="PTHR47429:SF2">
    <property type="entry name" value="PROTEIN TWIN LOV 1"/>
    <property type="match status" value="1"/>
</dbReference>
<evidence type="ECO:0000256" key="1">
    <source>
        <dbReference type="ARBA" id="ARBA00022543"/>
    </source>
</evidence>
<dbReference type="GO" id="GO:0009637">
    <property type="term" value="P:response to blue light"/>
    <property type="evidence" value="ECO:0007669"/>
    <property type="project" value="UniProtKB-ARBA"/>
</dbReference>
<dbReference type="Pfam" id="PF13426">
    <property type="entry name" value="PAS_9"/>
    <property type="match status" value="2"/>
</dbReference>
<dbReference type="InterPro" id="IPR000014">
    <property type="entry name" value="PAS"/>
</dbReference>
<dbReference type="SMART" id="SM00086">
    <property type="entry name" value="PAC"/>
    <property type="match status" value="2"/>
</dbReference>
<feature type="region of interest" description="Disordered" evidence="7">
    <location>
        <begin position="181"/>
        <end position="201"/>
    </location>
</feature>
<dbReference type="GO" id="GO:0005634">
    <property type="term" value="C:nucleus"/>
    <property type="evidence" value="ECO:0000318"/>
    <property type="project" value="GO_Central"/>
</dbReference>
<reference evidence="9 11" key="1">
    <citation type="journal article" date="2011" name="Nature">
        <title>The Medicago genome provides insight into the evolution of rhizobial symbioses.</title>
        <authorList>
            <person name="Young N.D."/>
            <person name="Debelle F."/>
            <person name="Oldroyd G.E."/>
            <person name="Geurts R."/>
            <person name="Cannon S.B."/>
            <person name="Udvardi M.K."/>
            <person name="Benedito V.A."/>
            <person name="Mayer K.F."/>
            <person name="Gouzy J."/>
            <person name="Schoof H."/>
            <person name="Van de Peer Y."/>
            <person name="Proost S."/>
            <person name="Cook D.R."/>
            <person name="Meyers B.C."/>
            <person name="Spannagl M."/>
            <person name="Cheung F."/>
            <person name="De Mita S."/>
            <person name="Krishnakumar V."/>
            <person name="Gundlach H."/>
            <person name="Zhou S."/>
            <person name="Mudge J."/>
            <person name="Bharti A.K."/>
            <person name="Murray J.D."/>
            <person name="Naoumkina M.A."/>
            <person name="Rosen B."/>
            <person name="Silverstein K.A."/>
            <person name="Tang H."/>
            <person name="Rombauts S."/>
            <person name="Zhao P.X."/>
            <person name="Zhou P."/>
            <person name="Barbe V."/>
            <person name="Bardou P."/>
            <person name="Bechner M."/>
            <person name="Bellec A."/>
            <person name="Berger A."/>
            <person name="Berges H."/>
            <person name="Bidwell S."/>
            <person name="Bisseling T."/>
            <person name="Choisne N."/>
            <person name="Couloux A."/>
            <person name="Denny R."/>
            <person name="Deshpande S."/>
            <person name="Dai X."/>
            <person name="Doyle J.J."/>
            <person name="Dudez A.M."/>
            <person name="Farmer A.D."/>
            <person name="Fouteau S."/>
            <person name="Franken C."/>
            <person name="Gibelin C."/>
            <person name="Gish J."/>
            <person name="Goldstein S."/>
            <person name="Gonzalez A.J."/>
            <person name="Green P.J."/>
            <person name="Hallab A."/>
            <person name="Hartog M."/>
            <person name="Hua A."/>
            <person name="Humphray S.J."/>
            <person name="Jeong D.H."/>
            <person name="Jing Y."/>
            <person name="Jocker A."/>
            <person name="Kenton S.M."/>
            <person name="Kim D.J."/>
            <person name="Klee K."/>
            <person name="Lai H."/>
            <person name="Lang C."/>
            <person name="Lin S."/>
            <person name="Macmil S.L."/>
            <person name="Magdelenat G."/>
            <person name="Matthews L."/>
            <person name="McCorrison J."/>
            <person name="Monaghan E.L."/>
            <person name="Mun J.H."/>
            <person name="Najar F.Z."/>
            <person name="Nicholson C."/>
            <person name="Noirot C."/>
            <person name="O'Bleness M."/>
            <person name="Paule C.R."/>
            <person name="Poulain J."/>
            <person name="Prion F."/>
            <person name="Qin B."/>
            <person name="Qu C."/>
            <person name="Retzel E.F."/>
            <person name="Riddle C."/>
            <person name="Sallet E."/>
            <person name="Samain S."/>
            <person name="Samson N."/>
            <person name="Sanders I."/>
            <person name="Saurat O."/>
            <person name="Scarpelli C."/>
            <person name="Schiex T."/>
            <person name="Segurens B."/>
            <person name="Severin A.J."/>
            <person name="Sherrier D.J."/>
            <person name="Shi R."/>
            <person name="Sims S."/>
            <person name="Singer S.R."/>
            <person name="Sinharoy S."/>
            <person name="Sterck L."/>
            <person name="Viollet A."/>
            <person name="Wang B.B."/>
            <person name="Wang K."/>
            <person name="Wang M."/>
            <person name="Wang X."/>
            <person name="Warfsmann J."/>
            <person name="Weissenbach J."/>
            <person name="White D.D."/>
            <person name="White J.D."/>
            <person name="Wiley G.B."/>
            <person name="Wincker P."/>
            <person name="Xing Y."/>
            <person name="Yang L."/>
            <person name="Yao Z."/>
            <person name="Ying F."/>
            <person name="Zhai J."/>
            <person name="Zhou L."/>
            <person name="Zuber A."/>
            <person name="Denarie J."/>
            <person name="Dixon R.A."/>
            <person name="May G.D."/>
            <person name="Schwartz D.C."/>
            <person name="Rogers J."/>
            <person name="Quetier F."/>
            <person name="Town C.D."/>
            <person name="Roe B.A."/>
        </authorList>
    </citation>
    <scope>NUCLEOTIDE SEQUENCE [LARGE SCALE GENOMIC DNA]</scope>
    <source>
        <strain evidence="9">A17</strain>
        <strain evidence="10 11">cv. Jemalong A17</strain>
    </source>
</reference>
<dbReference type="Proteomes" id="UP000002051">
    <property type="component" value="Chromosome 5"/>
</dbReference>
<dbReference type="SMART" id="SM00091">
    <property type="entry name" value="PAS"/>
    <property type="match status" value="2"/>
</dbReference>
<dbReference type="NCBIfam" id="TIGR00229">
    <property type="entry name" value="sensory_box"/>
    <property type="match status" value="2"/>
</dbReference>
<reference evidence="10" key="3">
    <citation type="submission" date="2015-04" db="UniProtKB">
        <authorList>
            <consortium name="EnsemblPlants"/>
        </authorList>
    </citation>
    <scope>IDENTIFICATION</scope>
    <source>
        <strain evidence="10">cv. Jemalong A17</strain>
    </source>
</reference>
<dbReference type="PANTHER" id="PTHR47429">
    <property type="entry name" value="PROTEIN TWIN LOV 1"/>
    <property type="match status" value="1"/>
</dbReference>
<reference evidence="9 11" key="2">
    <citation type="journal article" date="2014" name="BMC Genomics">
        <title>An improved genome release (version Mt4.0) for the model legume Medicago truncatula.</title>
        <authorList>
            <person name="Tang H."/>
            <person name="Krishnakumar V."/>
            <person name="Bidwell S."/>
            <person name="Rosen B."/>
            <person name="Chan A."/>
            <person name="Zhou S."/>
            <person name="Gentzbittel L."/>
            <person name="Childs K.L."/>
            <person name="Yandell M."/>
            <person name="Gundlach H."/>
            <person name="Mayer K.F."/>
            <person name="Schwartz D.C."/>
            <person name="Town C.D."/>
        </authorList>
    </citation>
    <scope>GENOME REANNOTATION</scope>
    <source>
        <strain evidence="9">A17</strain>
        <strain evidence="10 11">cv. Jemalong A17</strain>
    </source>
</reference>
<accession>A0A072UEE3</accession>
<dbReference type="EnsemblPlants" id="KEH27796">
    <property type="protein sequence ID" value="KEH27796"/>
    <property type="gene ID" value="MTR_5g038420"/>
</dbReference>
<evidence type="ECO:0000256" key="2">
    <source>
        <dbReference type="ARBA" id="ARBA00022606"/>
    </source>
</evidence>
<sequence length="438" mass="49948">MESIKKSFDEFYSHYARESLEELSEEIPFTITDPSLSNHPIIFASHAFLNITGFTRDEVLGRSGSMFQGSATCRRSVMEIREAVREERETNVVLVNYRKNGTPFWVFLTVSPVFCVKSGAVVHFVAVQVPLKLRVYGGGGSVVVNHDFMFRCCRKEVCSDSLVELDRVSSRNQVLDLEHDDDDVTDLESEEPREASDDERRSAVTAMDNIFSVLTHYSELTGRLVCRKRCSNPAVGLLSSSLIISLGRIKQSFVLTNPHLPDMPIVYASDAFMKLTGYTRDEVLGRNCRFLGGRNTDDSALQLIRESIKTEKLCTVRILNYRKDKSSFWNLLHISPVRDATGKVILTSYFLVQLSASNVYDLFSVRHQSILVVEVSAFMVLNEVSHISCAQIVFCWSGQMIYRYKSWETSRLLCENFFYFHFIKFALVLLVNKDKIDF</sequence>